<proteinExistence type="predicted"/>
<reference evidence="2 3" key="1">
    <citation type="submission" date="2019-04" db="EMBL/GenBank/DDBJ databases">
        <title>Lewinella litorea sp. nov., isolated from a marine sand.</title>
        <authorList>
            <person name="Yoon J.-H."/>
        </authorList>
    </citation>
    <scope>NUCLEOTIDE SEQUENCE [LARGE SCALE GENOMIC DNA]</scope>
    <source>
        <strain evidence="2 3">HSMS-39</strain>
    </source>
</reference>
<dbReference type="OrthoDB" id="1447802at2"/>
<name>A0A4S4NQ49_9BACT</name>
<feature type="transmembrane region" description="Helical" evidence="1">
    <location>
        <begin position="6"/>
        <end position="23"/>
    </location>
</feature>
<feature type="transmembrane region" description="Helical" evidence="1">
    <location>
        <begin position="35"/>
        <end position="52"/>
    </location>
</feature>
<keyword evidence="3" id="KW-1185">Reference proteome</keyword>
<dbReference type="Proteomes" id="UP000308528">
    <property type="component" value="Unassembled WGS sequence"/>
</dbReference>
<dbReference type="AlphaFoldDB" id="A0A4S4NQ49"/>
<dbReference type="RefSeq" id="WP_136457842.1">
    <property type="nucleotide sequence ID" value="NZ_SRSF01000002.1"/>
</dbReference>
<evidence type="ECO:0008006" key="4">
    <source>
        <dbReference type="Google" id="ProtNLM"/>
    </source>
</evidence>
<keyword evidence="1" id="KW-0812">Transmembrane</keyword>
<accession>A0A4S4NQ49</accession>
<feature type="transmembrane region" description="Helical" evidence="1">
    <location>
        <begin position="94"/>
        <end position="111"/>
    </location>
</feature>
<sequence>MKVLLNPWFWLVVVAFLVHLVLNRVGGLQLGLVDHYLDPFCAAPILLGLWSLERNLVFRRPRISAVETAVATLLLALIFEEVFPRYGEGFRHDLLDYLFYGLGGVYFYFLVNGGDRSEPTG</sequence>
<evidence type="ECO:0000313" key="3">
    <source>
        <dbReference type="Proteomes" id="UP000308528"/>
    </source>
</evidence>
<organism evidence="2 3">
    <name type="scientific">Neolewinella litorea</name>
    <dbReference type="NCBI Taxonomy" id="2562452"/>
    <lineage>
        <taxon>Bacteria</taxon>
        <taxon>Pseudomonadati</taxon>
        <taxon>Bacteroidota</taxon>
        <taxon>Saprospiria</taxon>
        <taxon>Saprospirales</taxon>
        <taxon>Lewinellaceae</taxon>
        <taxon>Neolewinella</taxon>
    </lineage>
</organism>
<protein>
    <recommendedName>
        <fullName evidence="4">Magnesium citrate secondary transporter</fullName>
    </recommendedName>
</protein>
<dbReference type="EMBL" id="SRSF01000002">
    <property type="protein sequence ID" value="THH40511.1"/>
    <property type="molecule type" value="Genomic_DNA"/>
</dbReference>
<feature type="transmembrane region" description="Helical" evidence="1">
    <location>
        <begin position="64"/>
        <end position="82"/>
    </location>
</feature>
<comment type="caution">
    <text evidence="2">The sequence shown here is derived from an EMBL/GenBank/DDBJ whole genome shotgun (WGS) entry which is preliminary data.</text>
</comment>
<evidence type="ECO:0000313" key="2">
    <source>
        <dbReference type="EMBL" id="THH40511.1"/>
    </source>
</evidence>
<keyword evidence="1" id="KW-0472">Membrane</keyword>
<gene>
    <name evidence="2" type="ORF">E4021_07180</name>
</gene>
<evidence type="ECO:0000256" key="1">
    <source>
        <dbReference type="SAM" id="Phobius"/>
    </source>
</evidence>
<keyword evidence="1" id="KW-1133">Transmembrane helix</keyword>